<accession>A0A8J7HI48</accession>
<sequence>MKKRVTESFAQEYTDRIAIALRKHLRPVDDTIPVLSLSENNNRSNILKL</sequence>
<dbReference type="RefSeq" id="WP_214439304.1">
    <property type="nucleotide sequence ID" value="NZ_JAECZB010000023.1"/>
</dbReference>
<dbReference type="Proteomes" id="UP000599391">
    <property type="component" value="Unassembled WGS sequence"/>
</dbReference>
<dbReference type="EMBL" id="JAECZB010000023">
    <property type="protein sequence ID" value="MBH8553011.1"/>
    <property type="molecule type" value="Genomic_DNA"/>
</dbReference>
<evidence type="ECO:0000313" key="2">
    <source>
        <dbReference type="Proteomes" id="UP000599391"/>
    </source>
</evidence>
<dbReference type="AlphaFoldDB" id="A0A8J7HI48"/>
<comment type="caution">
    <text evidence="1">The sequence shown here is derived from an EMBL/GenBank/DDBJ whole genome shotgun (WGS) entry which is preliminary data.</text>
</comment>
<organism evidence="1 2">
    <name type="scientific">Atlanticothrix silvestris CENA357</name>
    <dbReference type="NCBI Taxonomy" id="1725252"/>
    <lineage>
        <taxon>Bacteria</taxon>
        <taxon>Bacillati</taxon>
        <taxon>Cyanobacteriota</taxon>
        <taxon>Cyanophyceae</taxon>
        <taxon>Nostocales</taxon>
        <taxon>Nodulariaceae</taxon>
        <taxon>Atlanticothrix</taxon>
        <taxon>Atlanticothrix silvestris</taxon>
    </lineage>
</organism>
<proteinExistence type="predicted"/>
<reference evidence="1 2" key="1">
    <citation type="journal article" date="2021" name="Int. J. Syst. Evol. Microbiol.">
        <title>Amazonocrinis nigriterrae gen. nov., sp. nov., Atlanticothrix silvestris gen. nov., sp. nov. and Dendronalium phyllosphericum gen. nov., sp. nov., nostocacean cyanobacteria from Brazilian environments.</title>
        <authorList>
            <person name="Alvarenga D.O."/>
            <person name="Andreote A.P.D."/>
            <person name="Branco L.H.Z."/>
            <person name="Delbaje E."/>
            <person name="Cruz R.B."/>
            <person name="Varani A.M."/>
            <person name="Fiore M.F."/>
        </authorList>
    </citation>
    <scope>NUCLEOTIDE SEQUENCE [LARGE SCALE GENOMIC DNA]</scope>
    <source>
        <strain evidence="1 2">CENA357</strain>
    </source>
</reference>
<name>A0A8J7HI48_9CYAN</name>
<keyword evidence="2" id="KW-1185">Reference proteome</keyword>
<evidence type="ECO:0000313" key="1">
    <source>
        <dbReference type="EMBL" id="MBH8553011.1"/>
    </source>
</evidence>
<protein>
    <submittedName>
        <fullName evidence="1">Uncharacterized protein</fullName>
    </submittedName>
</protein>
<gene>
    <name evidence="1" type="ORF">I8751_11665</name>
</gene>